<evidence type="ECO:0000313" key="3">
    <source>
        <dbReference type="Proteomes" id="UP000593571"/>
    </source>
</evidence>
<comment type="caution">
    <text evidence="2">The sequence shown here is derived from an EMBL/GenBank/DDBJ whole genome shotgun (WGS) entry which is preliminary data.</text>
</comment>
<gene>
    <name evidence="2" type="ORF">HJG63_012375</name>
</gene>
<protein>
    <submittedName>
        <fullName evidence="2">Uncharacterized protein</fullName>
    </submittedName>
</protein>
<dbReference type="AlphaFoldDB" id="A0A7J8F1W9"/>
<dbReference type="Proteomes" id="UP000593571">
    <property type="component" value="Unassembled WGS sequence"/>
</dbReference>
<proteinExistence type="predicted"/>
<organism evidence="2 3">
    <name type="scientific">Rousettus aegyptiacus</name>
    <name type="common">Egyptian fruit bat</name>
    <name type="synonym">Pteropus aegyptiacus</name>
    <dbReference type="NCBI Taxonomy" id="9407"/>
    <lineage>
        <taxon>Eukaryota</taxon>
        <taxon>Metazoa</taxon>
        <taxon>Chordata</taxon>
        <taxon>Craniata</taxon>
        <taxon>Vertebrata</taxon>
        <taxon>Euteleostomi</taxon>
        <taxon>Mammalia</taxon>
        <taxon>Eutheria</taxon>
        <taxon>Laurasiatheria</taxon>
        <taxon>Chiroptera</taxon>
        <taxon>Yinpterochiroptera</taxon>
        <taxon>Pteropodoidea</taxon>
        <taxon>Pteropodidae</taxon>
        <taxon>Rousettinae</taxon>
        <taxon>Rousettus</taxon>
    </lineage>
</organism>
<name>A0A7J8F1W9_ROUAE</name>
<evidence type="ECO:0000313" key="2">
    <source>
        <dbReference type="EMBL" id="KAF6441232.1"/>
    </source>
</evidence>
<accession>A0A7J8F1W9</accession>
<evidence type="ECO:0000256" key="1">
    <source>
        <dbReference type="SAM" id="MobiDB-lite"/>
    </source>
</evidence>
<feature type="region of interest" description="Disordered" evidence="1">
    <location>
        <begin position="101"/>
        <end position="123"/>
    </location>
</feature>
<sequence>MLNFPALTVQLVTHSVTIVTSLIRLQELSGWRCSLMLCGRWLWPRTEAPVCYFLRRPEDLSLCCAKMWQMPSGPCCWRLSLTLFILHFSGWQVTELQRPNNLDPRKEETCKSAFWSHGQPERD</sequence>
<dbReference type="EMBL" id="JACASE010000008">
    <property type="protein sequence ID" value="KAF6441232.1"/>
    <property type="molecule type" value="Genomic_DNA"/>
</dbReference>
<reference evidence="2 3" key="1">
    <citation type="journal article" date="2020" name="Nature">
        <title>Six reference-quality genomes reveal evolution of bat adaptations.</title>
        <authorList>
            <person name="Jebb D."/>
            <person name="Huang Z."/>
            <person name="Pippel M."/>
            <person name="Hughes G.M."/>
            <person name="Lavrichenko K."/>
            <person name="Devanna P."/>
            <person name="Winkler S."/>
            <person name="Jermiin L.S."/>
            <person name="Skirmuntt E.C."/>
            <person name="Katzourakis A."/>
            <person name="Burkitt-Gray L."/>
            <person name="Ray D.A."/>
            <person name="Sullivan K.A.M."/>
            <person name="Roscito J.G."/>
            <person name="Kirilenko B.M."/>
            <person name="Davalos L.M."/>
            <person name="Corthals A.P."/>
            <person name="Power M.L."/>
            <person name="Jones G."/>
            <person name="Ransome R.D."/>
            <person name="Dechmann D.K.N."/>
            <person name="Locatelli A.G."/>
            <person name="Puechmaille S.J."/>
            <person name="Fedrigo O."/>
            <person name="Jarvis E.D."/>
            <person name="Hiller M."/>
            <person name="Vernes S.C."/>
            <person name="Myers E.W."/>
            <person name="Teeling E.C."/>
        </authorList>
    </citation>
    <scope>NUCLEOTIDE SEQUENCE [LARGE SCALE GENOMIC DNA]</scope>
    <source>
        <strain evidence="2">MRouAeg1</strain>
        <tissue evidence="2">Muscle</tissue>
    </source>
</reference>
<keyword evidence="3" id="KW-1185">Reference proteome</keyword>